<feature type="transmembrane region" description="Helical" evidence="1">
    <location>
        <begin position="12"/>
        <end position="32"/>
    </location>
</feature>
<protein>
    <submittedName>
        <fullName evidence="2">CLUMA_CG020555, isoform A</fullName>
    </submittedName>
</protein>
<evidence type="ECO:0000313" key="2">
    <source>
        <dbReference type="EMBL" id="CRL07590.1"/>
    </source>
</evidence>
<accession>A0A1J1J7Y6</accession>
<keyword evidence="1" id="KW-0472">Membrane</keyword>
<gene>
    <name evidence="2" type="ORF">CLUMA_CG020555</name>
</gene>
<keyword evidence="1" id="KW-1133">Transmembrane helix</keyword>
<dbReference type="AlphaFoldDB" id="A0A1J1J7Y6"/>
<evidence type="ECO:0000313" key="3">
    <source>
        <dbReference type="Proteomes" id="UP000183832"/>
    </source>
</evidence>
<dbReference type="EMBL" id="CVRI01000072">
    <property type="protein sequence ID" value="CRL07590.1"/>
    <property type="molecule type" value="Genomic_DNA"/>
</dbReference>
<organism evidence="2 3">
    <name type="scientific">Clunio marinus</name>
    <dbReference type="NCBI Taxonomy" id="568069"/>
    <lineage>
        <taxon>Eukaryota</taxon>
        <taxon>Metazoa</taxon>
        <taxon>Ecdysozoa</taxon>
        <taxon>Arthropoda</taxon>
        <taxon>Hexapoda</taxon>
        <taxon>Insecta</taxon>
        <taxon>Pterygota</taxon>
        <taxon>Neoptera</taxon>
        <taxon>Endopterygota</taxon>
        <taxon>Diptera</taxon>
        <taxon>Nematocera</taxon>
        <taxon>Chironomoidea</taxon>
        <taxon>Chironomidae</taxon>
        <taxon>Clunio</taxon>
    </lineage>
</organism>
<keyword evidence="3" id="KW-1185">Reference proteome</keyword>
<evidence type="ECO:0000256" key="1">
    <source>
        <dbReference type="SAM" id="Phobius"/>
    </source>
</evidence>
<name>A0A1J1J7Y6_9DIPT</name>
<proteinExistence type="predicted"/>
<keyword evidence="1" id="KW-0812">Transmembrane</keyword>
<sequence length="84" mass="9695">MMLGFDVKQRQNVLLMALKLFTAFAIMVIAIGRKFIGKFPTLSGSSQKIFRKPNKVEGTKMLERFSDNQQLALSVMLTWRDKFH</sequence>
<reference evidence="2 3" key="1">
    <citation type="submission" date="2015-04" db="EMBL/GenBank/DDBJ databases">
        <authorList>
            <person name="Syromyatnikov M.Y."/>
            <person name="Popov V.N."/>
        </authorList>
    </citation>
    <scope>NUCLEOTIDE SEQUENCE [LARGE SCALE GENOMIC DNA]</scope>
</reference>
<dbReference type="Proteomes" id="UP000183832">
    <property type="component" value="Unassembled WGS sequence"/>
</dbReference>